<keyword evidence="3" id="KW-1185">Reference proteome</keyword>
<name>A0ABT2NKB1_9RHOB</name>
<dbReference type="Proteomes" id="UP001205601">
    <property type="component" value="Unassembled WGS sequence"/>
</dbReference>
<evidence type="ECO:0000313" key="3">
    <source>
        <dbReference type="Proteomes" id="UP001205601"/>
    </source>
</evidence>
<dbReference type="RefSeq" id="WP_261494775.1">
    <property type="nucleotide sequence ID" value="NZ_JAOCQF010000001.1"/>
</dbReference>
<accession>A0ABT2NKB1</accession>
<proteinExistence type="predicted"/>
<protein>
    <submittedName>
        <fullName evidence="2">Uncharacterized protein</fullName>
    </submittedName>
</protein>
<evidence type="ECO:0000313" key="2">
    <source>
        <dbReference type="EMBL" id="MCT8329351.1"/>
    </source>
</evidence>
<evidence type="ECO:0000256" key="1">
    <source>
        <dbReference type="SAM" id="MobiDB-lite"/>
    </source>
</evidence>
<feature type="compositionally biased region" description="Basic and acidic residues" evidence="1">
    <location>
        <begin position="37"/>
        <end position="57"/>
    </location>
</feature>
<organism evidence="2 3">
    <name type="scientific">Albidovulum sediminis</name>
    <dbReference type="NCBI Taxonomy" id="3066345"/>
    <lineage>
        <taxon>Bacteria</taxon>
        <taxon>Pseudomonadati</taxon>
        <taxon>Pseudomonadota</taxon>
        <taxon>Alphaproteobacteria</taxon>
        <taxon>Rhodobacterales</taxon>
        <taxon>Paracoccaceae</taxon>
        <taxon>Albidovulum</taxon>
    </lineage>
</organism>
<dbReference type="EMBL" id="JAOCQF010000001">
    <property type="protein sequence ID" value="MCT8329351.1"/>
    <property type="molecule type" value="Genomic_DNA"/>
</dbReference>
<gene>
    <name evidence="2" type="ORF">N5I32_07490</name>
</gene>
<sequence>MTMFSMKPQFNLAEFLAANGPRERPTATSKPKRRSPKVADHKPTEGHGAAKPEKDMK</sequence>
<comment type="caution">
    <text evidence="2">The sequence shown here is derived from an EMBL/GenBank/DDBJ whole genome shotgun (WGS) entry which is preliminary data.</text>
</comment>
<feature type="region of interest" description="Disordered" evidence="1">
    <location>
        <begin position="15"/>
        <end position="57"/>
    </location>
</feature>
<reference evidence="3" key="1">
    <citation type="submission" date="2023-07" db="EMBL/GenBank/DDBJ databases">
        <title>Defluviimonas sediminis sp. nov., isolated from mangrove sediment.</title>
        <authorList>
            <person name="Liu L."/>
            <person name="Li J."/>
            <person name="Huang Y."/>
            <person name="Pan J."/>
            <person name="Li M."/>
        </authorList>
    </citation>
    <scope>NUCLEOTIDE SEQUENCE [LARGE SCALE GENOMIC DNA]</scope>
    <source>
        <strain evidence="3">FT324</strain>
    </source>
</reference>